<evidence type="ECO:0000256" key="2">
    <source>
        <dbReference type="ARBA" id="ARBA00023316"/>
    </source>
</evidence>
<dbReference type="Proteomes" id="UP000189941">
    <property type="component" value="Unassembled WGS sequence"/>
</dbReference>
<evidence type="ECO:0000256" key="1">
    <source>
        <dbReference type="ARBA" id="ARBA00022801"/>
    </source>
</evidence>
<dbReference type="PANTHER" id="PTHR30404">
    <property type="entry name" value="N-ACETYLMURAMOYL-L-ALANINE AMIDASE"/>
    <property type="match status" value="1"/>
</dbReference>
<dbReference type="GO" id="GO:0071555">
    <property type="term" value="P:cell wall organization"/>
    <property type="evidence" value="ECO:0007669"/>
    <property type="project" value="UniProtKB-KW"/>
</dbReference>
<dbReference type="GO" id="GO:0008745">
    <property type="term" value="F:N-acetylmuramoyl-L-alanine amidase activity"/>
    <property type="evidence" value="ECO:0007669"/>
    <property type="project" value="InterPro"/>
</dbReference>
<evidence type="ECO:0000259" key="4">
    <source>
        <dbReference type="SMART" id="SM00287"/>
    </source>
</evidence>
<keyword evidence="2" id="KW-0961">Cell wall biogenesis/degradation</keyword>
<protein>
    <submittedName>
        <fullName evidence="6">N-acetylmuramoyl-L-alanine amidase</fullName>
    </submittedName>
</protein>
<feature type="domain" description="SH3b" evidence="4">
    <location>
        <begin position="199"/>
        <end position="268"/>
    </location>
</feature>
<dbReference type="PANTHER" id="PTHR30404:SF7">
    <property type="entry name" value="CELL WALL AMIDASE LYTH-RELATED"/>
    <property type="match status" value="1"/>
</dbReference>
<evidence type="ECO:0000256" key="3">
    <source>
        <dbReference type="SAM" id="Phobius"/>
    </source>
</evidence>
<dbReference type="Pfam" id="PF01520">
    <property type="entry name" value="Amidase_3"/>
    <property type="match status" value="1"/>
</dbReference>
<sequence>MKDNLIKFMRLLLSRQYFPPFMTVLMLLIGSLAVFSLVTDEQLTIEKDQIVARIEPATNSESIVTLEKGKSYDVLSKANGWYKLRLDARSDGWVPEWFIESETLTSDHAIAAHILVDTPVYTETNEKSAVMTTIQPENYLIVRFEKKGWLQVEVDGRYGYIKTRAVNLINLSDVPSIDPDKLDEVYDPVAIQKAKEAAEKIVVVRYSAEPLFDAPSLNANRIYDIAYGQKFKYIDEVVSADGNETEFILVEDSDGLQGYVESRITGMEADSIGHVTEKTAQSLQDAVIMIDPGHGGEEAGATTEDESVYEKNITLSTSLLLKQKLEAVGAKVLMTRETDEFIDLIPRSDLSNEQQVDAFISIHFDKGQVGWSGSTTYYFHEDDYELAKSINYAISTLALPNNGTLFGNYSVLRENTRPAVLLEIGYMSNAIDLQYITSADYQEAVTNVIVTALEEYFDK</sequence>
<feature type="transmembrane region" description="Helical" evidence="3">
    <location>
        <begin position="21"/>
        <end position="39"/>
    </location>
</feature>
<dbReference type="AlphaFoldDB" id="A0A1T4KRW1"/>
<feature type="domain" description="SH3b" evidence="4">
    <location>
        <begin position="40"/>
        <end position="102"/>
    </location>
</feature>
<organism evidence="6 7">
    <name type="scientific">Globicatella sulfidifaciens DSM 15739</name>
    <dbReference type="NCBI Taxonomy" id="1121925"/>
    <lineage>
        <taxon>Bacteria</taxon>
        <taxon>Bacillati</taxon>
        <taxon>Bacillota</taxon>
        <taxon>Bacilli</taxon>
        <taxon>Lactobacillales</taxon>
        <taxon>Aerococcaceae</taxon>
        <taxon>Globicatella</taxon>
    </lineage>
</organism>
<reference evidence="7" key="1">
    <citation type="submission" date="2017-02" db="EMBL/GenBank/DDBJ databases">
        <authorList>
            <person name="Varghese N."/>
            <person name="Submissions S."/>
        </authorList>
    </citation>
    <scope>NUCLEOTIDE SEQUENCE [LARGE SCALE GENOMIC DNA]</scope>
    <source>
        <strain evidence="7">DSM 15739</strain>
    </source>
</reference>
<dbReference type="STRING" id="1121925.SAMN02746011_00833"/>
<dbReference type="GO" id="GO:0030288">
    <property type="term" value="C:outer membrane-bounded periplasmic space"/>
    <property type="evidence" value="ECO:0007669"/>
    <property type="project" value="TreeGrafter"/>
</dbReference>
<keyword evidence="7" id="KW-1185">Reference proteome</keyword>
<dbReference type="GO" id="GO:0009253">
    <property type="term" value="P:peptidoglycan catabolic process"/>
    <property type="evidence" value="ECO:0007669"/>
    <property type="project" value="InterPro"/>
</dbReference>
<dbReference type="InterPro" id="IPR003646">
    <property type="entry name" value="SH3-like_bac-type"/>
</dbReference>
<dbReference type="InterPro" id="IPR050695">
    <property type="entry name" value="N-acetylmuramoyl_amidase_3"/>
</dbReference>
<keyword evidence="3" id="KW-0812">Transmembrane</keyword>
<proteinExistence type="predicted"/>
<dbReference type="SMART" id="SM00646">
    <property type="entry name" value="Ami_3"/>
    <property type="match status" value="1"/>
</dbReference>
<evidence type="ECO:0000313" key="7">
    <source>
        <dbReference type="Proteomes" id="UP000189941"/>
    </source>
</evidence>
<dbReference type="EMBL" id="FUWO01000005">
    <property type="protein sequence ID" value="SJZ45172.1"/>
    <property type="molecule type" value="Genomic_DNA"/>
</dbReference>
<gene>
    <name evidence="6" type="ORF">SAMN02746011_00833</name>
</gene>
<keyword evidence="1" id="KW-0378">Hydrolase</keyword>
<keyword evidence="3" id="KW-1133">Transmembrane helix</keyword>
<evidence type="ECO:0000259" key="5">
    <source>
        <dbReference type="SMART" id="SM00646"/>
    </source>
</evidence>
<dbReference type="Gene3D" id="3.40.630.40">
    <property type="entry name" value="Zn-dependent exopeptidases"/>
    <property type="match status" value="1"/>
</dbReference>
<keyword evidence="3" id="KW-0472">Membrane</keyword>
<accession>A0A1T4KRW1</accession>
<dbReference type="RefSeq" id="WP_078755627.1">
    <property type="nucleotide sequence ID" value="NZ_FUWO01000005.1"/>
</dbReference>
<dbReference type="SMART" id="SM00287">
    <property type="entry name" value="SH3b"/>
    <property type="match status" value="3"/>
</dbReference>
<dbReference type="InterPro" id="IPR002508">
    <property type="entry name" value="MurNAc-LAA_cat"/>
</dbReference>
<evidence type="ECO:0000313" key="6">
    <source>
        <dbReference type="EMBL" id="SJZ45172.1"/>
    </source>
</evidence>
<feature type="domain" description="MurNAc-LAA" evidence="5">
    <location>
        <begin position="348"/>
        <end position="454"/>
    </location>
</feature>
<dbReference type="Pfam" id="PF08239">
    <property type="entry name" value="SH3_3"/>
    <property type="match status" value="1"/>
</dbReference>
<name>A0A1T4KRW1_9LACT</name>
<dbReference type="Gene3D" id="2.30.30.40">
    <property type="entry name" value="SH3 Domains"/>
    <property type="match status" value="3"/>
</dbReference>
<dbReference type="OrthoDB" id="9806267at2"/>
<dbReference type="CDD" id="cd02696">
    <property type="entry name" value="MurNAc-LAA"/>
    <property type="match status" value="1"/>
</dbReference>
<feature type="domain" description="SH3b" evidence="4">
    <location>
        <begin position="111"/>
        <end position="169"/>
    </location>
</feature>
<dbReference type="SUPFAM" id="SSF53187">
    <property type="entry name" value="Zn-dependent exopeptidases"/>
    <property type="match status" value="1"/>
</dbReference>